<dbReference type="GO" id="GO:0003677">
    <property type="term" value="F:DNA binding"/>
    <property type="evidence" value="ECO:0007669"/>
    <property type="project" value="UniProtKB-KW"/>
</dbReference>
<dbReference type="Proteomes" id="UP000661435">
    <property type="component" value="Unassembled WGS sequence"/>
</dbReference>
<organism evidence="8 9">
    <name type="scientific">Lawsonibacter hominis</name>
    <dbReference type="NCBI Taxonomy" id="2763053"/>
    <lineage>
        <taxon>Bacteria</taxon>
        <taxon>Bacillati</taxon>
        <taxon>Bacillota</taxon>
        <taxon>Clostridia</taxon>
        <taxon>Eubacteriales</taxon>
        <taxon>Oscillospiraceae</taxon>
        <taxon>Lawsonibacter</taxon>
    </lineage>
</organism>
<dbReference type="SUPFAM" id="SSF88659">
    <property type="entry name" value="Sigma3 and sigma4 domains of RNA polymerase sigma factors"/>
    <property type="match status" value="1"/>
</dbReference>
<evidence type="ECO:0000259" key="6">
    <source>
        <dbReference type="Pfam" id="PF04542"/>
    </source>
</evidence>
<keyword evidence="9" id="KW-1185">Reference proteome</keyword>
<dbReference type="GO" id="GO:0016987">
    <property type="term" value="F:sigma factor activity"/>
    <property type="evidence" value="ECO:0007669"/>
    <property type="project" value="UniProtKB-KW"/>
</dbReference>
<evidence type="ECO:0000256" key="3">
    <source>
        <dbReference type="ARBA" id="ARBA00023082"/>
    </source>
</evidence>
<dbReference type="AlphaFoldDB" id="A0A8J6M9I1"/>
<keyword evidence="4" id="KW-0238">DNA-binding</keyword>
<feature type="domain" description="RNA polymerase sigma factor 70 region 4 type 2" evidence="7">
    <location>
        <begin position="98"/>
        <end position="147"/>
    </location>
</feature>
<dbReference type="GO" id="GO:0006352">
    <property type="term" value="P:DNA-templated transcription initiation"/>
    <property type="evidence" value="ECO:0007669"/>
    <property type="project" value="InterPro"/>
</dbReference>
<evidence type="ECO:0000259" key="7">
    <source>
        <dbReference type="Pfam" id="PF08281"/>
    </source>
</evidence>
<name>A0A8J6M9I1_9FIRM</name>
<dbReference type="RefSeq" id="WP_186906348.1">
    <property type="nucleotide sequence ID" value="NZ_JACOPP010000001.1"/>
</dbReference>
<sequence>MTDPGRLELLVCTYEHAMYRTALAILGDCHEAEDAVQDAFVKYLEKAPAFASGEHERAWLLRVLINGCKSRLRAPWRRRTTPLLDTYPAAAEEERLALEEISALPPKERAVIHLYYYEGYPTAEIAALTGEREGTVRSRLTRARARLRELLKGET</sequence>
<proteinExistence type="inferred from homology"/>
<protein>
    <submittedName>
        <fullName evidence="8">RNA polymerase sigma factor</fullName>
    </submittedName>
</protein>
<dbReference type="PANTHER" id="PTHR43133:SF8">
    <property type="entry name" value="RNA POLYMERASE SIGMA FACTOR HI_1459-RELATED"/>
    <property type="match status" value="1"/>
</dbReference>
<comment type="similarity">
    <text evidence="1">Belongs to the sigma-70 factor family. ECF subfamily.</text>
</comment>
<dbReference type="NCBIfam" id="TIGR02937">
    <property type="entry name" value="sigma70-ECF"/>
    <property type="match status" value="1"/>
</dbReference>
<evidence type="ECO:0000256" key="2">
    <source>
        <dbReference type="ARBA" id="ARBA00023015"/>
    </source>
</evidence>
<dbReference type="Gene3D" id="1.10.10.10">
    <property type="entry name" value="Winged helix-like DNA-binding domain superfamily/Winged helix DNA-binding domain"/>
    <property type="match status" value="1"/>
</dbReference>
<accession>A0A8J6M9I1</accession>
<evidence type="ECO:0000313" key="8">
    <source>
        <dbReference type="EMBL" id="MBC5732454.1"/>
    </source>
</evidence>
<dbReference type="InterPro" id="IPR013325">
    <property type="entry name" value="RNA_pol_sigma_r2"/>
</dbReference>
<dbReference type="Gene3D" id="1.10.1740.10">
    <property type="match status" value="1"/>
</dbReference>
<dbReference type="InterPro" id="IPR007627">
    <property type="entry name" value="RNA_pol_sigma70_r2"/>
</dbReference>
<dbReference type="PANTHER" id="PTHR43133">
    <property type="entry name" value="RNA POLYMERASE ECF-TYPE SIGMA FACTO"/>
    <property type="match status" value="1"/>
</dbReference>
<keyword evidence="3" id="KW-0731">Sigma factor</keyword>
<evidence type="ECO:0000256" key="5">
    <source>
        <dbReference type="ARBA" id="ARBA00023163"/>
    </source>
</evidence>
<evidence type="ECO:0000313" key="9">
    <source>
        <dbReference type="Proteomes" id="UP000661435"/>
    </source>
</evidence>
<comment type="caution">
    <text evidence="8">The sequence shown here is derived from an EMBL/GenBank/DDBJ whole genome shotgun (WGS) entry which is preliminary data.</text>
</comment>
<dbReference type="InterPro" id="IPR039425">
    <property type="entry name" value="RNA_pol_sigma-70-like"/>
</dbReference>
<evidence type="ECO:0000256" key="1">
    <source>
        <dbReference type="ARBA" id="ARBA00010641"/>
    </source>
</evidence>
<reference evidence="8" key="1">
    <citation type="submission" date="2020-08" db="EMBL/GenBank/DDBJ databases">
        <title>Genome public.</title>
        <authorList>
            <person name="Liu C."/>
            <person name="Sun Q."/>
        </authorList>
    </citation>
    <scope>NUCLEOTIDE SEQUENCE</scope>
    <source>
        <strain evidence="8">NSJ-51</strain>
    </source>
</reference>
<dbReference type="SUPFAM" id="SSF88946">
    <property type="entry name" value="Sigma2 domain of RNA polymerase sigma factors"/>
    <property type="match status" value="1"/>
</dbReference>
<dbReference type="InterPro" id="IPR013249">
    <property type="entry name" value="RNA_pol_sigma70_r4_t2"/>
</dbReference>
<dbReference type="CDD" id="cd06171">
    <property type="entry name" value="Sigma70_r4"/>
    <property type="match status" value="1"/>
</dbReference>
<keyword evidence="2" id="KW-0805">Transcription regulation</keyword>
<dbReference type="InterPro" id="IPR014284">
    <property type="entry name" value="RNA_pol_sigma-70_dom"/>
</dbReference>
<dbReference type="Pfam" id="PF08281">
    <property type="entry name" value="Sigma70_r4_2"/>
    <property type="match status" value="1"/>
</dbReference>
<dbReference type="InterPro" id="IPR013324">
    <property type="entry name" value="RNA_pol_sigma_r3/r4-like"/>
</dbReference>
<keyword evidence="5" id="KW-0804">Transcription</keyword>
<gene>
    <name evidence="8" type="ORF">H8S57_01760</name>
</gene>
<dbReference type="EMBL" id="JACOPP010000001">
    <property type="protein sequence ID" value="MBC5732454.1"/>
    <property type="molecule type" value="Genomic_DNA"/>
</dbReference>
<evidence type="ECO:0000256" key="4">
    <source>
        <dbReference type="ARBA" id="ARBA00023125"/>
    </source>
</evidence>
<feature type="domain" description="RNA polymerase sigma-70 region 2" evidence="6">
    <location>
        <begin position="13"/>
        <end position="77"/>
    </location>
</feature>
<dbReference type="Pfam" id="PF04542">
    <property type="entry name" value="Sigma70_r2"/>
    <property type="match status" value="1"/>
</dbReference>
<dbReference type="InterPro" id="IPR036388">
    <property type="entry name" value="WH-like_DNA-bd_sf"/>
</dbReference>